<dbReference type="Gramene" id="OIV91664">
    <property type="protein sequence ID" value="OIV91664"/>
    <property type="gene ID" value="TanjilG_26517"/>
</dbReference>
<accession>A0A4P1QPI7</accession>
<dbReference type="PANTHER" id="PTHR32077">
    <property type="entry name" value="FASCICLIN-LIKE ARABINOGALACTAN PROTEIN"/>
    <property type="match status" value="1"/>
</dbReference>
<dbReference type="GO" id="GO:0009834">
    <property type="term" value="P:plant-type secondary cell wall biogenesis"/>
    <property type="evidence" value="ECO:0007669"/>
    <property type="project" value="TreeGrafter"/>
</dbReference>
<keyword evidence="6" id="KW-0472">Membrane</keyword>
<dbReference type="SUPFAM" id="SSF82153">
    <property type="entry name" value="FAS1 domain"/>
    <property type="match status" value="1"/>
</dbReference>
<dbReference type="GO" id="GO:0005886">
    <property type="term" value="C:plasma membrane"/>
    <property type="evidence" value="ECO:0007669"/>
    <property type="project" value="UniProtKB-SubCell"/>
</dbReference>
<evidence type="ECO:0000256" key="7">
    <source>
        <dbReference type="ARBA" id="ARBA00024686"/>
    </source>
</evidence>
<proteinExistence type="inferred from homology"/>
<dbReference type="GO" id="GO:0098552">
    <property type="term" value="C:side of membrane"/>
    <property type="evidence" value="ECO:0007669"/>
    <property type="project" value="UniProtKB-KW"/>
</dbReference>
<dbReference type="PANTHER" id="PTHR32077:SF86">
    <property type="entry name" value="FAS1 DOMAIN-CONTAINING PROTEIN SELMODRAFT_448915"/>
    <property type="match status" value="1"/>
</dbReference>
<evidence type="ECO:0000256" key="1">
    <source>
        <dbReference type="ARBA" id="ARBA00004609"/>
    </source>
</evidence>
<keyword evidence="4" id="KW-0449">Lipoprotein</keyword>
<dbReference type="Pfam" id="PF02469">
    <property type="entry name" value="Fasciclin"/>
    <property type="match status" value="1"/>
</dbReference>
<evidence type="ECO:0000256" key="5">
    <source>
        <dbReference type="ARBA" id="ARBA00022729"/>
    </source>
</evidence>
<keyword evidence="4" id="KW-0325">Glycoprotein</keyword>
<sequence>MAAPLLSAFNVVEEFKNDEDDTIITLYIPVNNAFADLPPSVSLQSPAADKKVVVLKFHVLHSYYHIGSLEFIVNSVQPTLATETMGVVSLTPNILHLNYYVAFNTSIV</sequence>
<dbReference type="Proteomes" id="UP000188354">
    <property type="component" value="Chromosome LG19"/>
</dbReference>
<keyword evidence="3" id="KW-1003">Cell membrane</keyword>
<dbReference type="EMBL" id="CM007379">
    <property type="protein sequence ID" value="OIV91664.1"/>
    <property type="molecule type" value="Genomic_DNA"/>
</dbReference>
<dbReference type="AlphaFoldDB" id="A0A4P1QPI7"/>
<keyword evidence="10" id="KW-1185">Reference proteome</keyword>
<dbReference type="InterPro" id="IPR036378">
    <property type="entry name" value="FAS1_dom_sf"/>
</dbReference>
<protein>
    <recommendedName>
        <fullName evidence="8">FAS1 domain-containing protein</fullName>
    </recommendedName>
</protein>
<evidence type="ECO:0000313" key="9">
    <source>
        <dbReference type="EMBL" id="OIV91664.1"/>
    </source>
</evidence>
<evidence type="ECO:0000259" key="8">
    <source>
        <dbReference type="PROSITE" id="PS50213"/>
    </source>
</evidence>
<gene>
    <name evidence="9" type="ORF">TanjilG_26517</name>
</gene>
<dbReference type="InterPro" id="IPR000782">
    <property type="entry name" value="FAS1_domain"/>
</dbReference>
<feature type="domain" description="FAS1" evidence="8">
    <location>
        <begin position="1"/>
        <end position="108"/>
    </location>
</feature>
<keyword evidence="5" id="KW-0732">Signal</keyword>
<evidence type="ECO:0000256" key="6">
    <source>
        <dbReference type="ARBA" id="ARBA00023136"/>
    </source>
</evidence>
<reference evidence="9 10" key="1">
    <citation type="journal article" date="2017" name="Plant Biotechnol. J.">
        <title>A comprehensive draft genome sequence for lupin (Lupinus angustifolius), an emerging health food: insights into plant-microbe interactions and legume evolution.</title>
        <authorList>
            <person name="Hane J.K."/>
            <person name="Ming Y."/>
            <person name="Kamphuis L.G."/>
            <person name="Nelson M.N."/>
            <person name="Garg G."/>
            <person name="Atkins C.A."/>
            <person name="Bayer P.E."/>
            <person name="Bravo A."/>
            <person name="Bringans S."/>
            <person name="Cannon S."/>
            <person name="Edwards D."/>
            <person name="Foley R."/>
            <person name="Gao L.L."/>
            <person name="Harrison M.J."/>
            <person name="Huang W."/>
            <person name="Hurgobin B."/>
            <person name="Li S."/>
            <person name="Liu C.W."/>
            <person name="McGrath A."/>
            <person name="Morahan G."/>
            <person name="Murray J."/>
            <person name="Weller J."/>
            <person name="Jian J."/>
            <person name="Singh K.B."/>
        </authorList>
    </citation>
    <scope>NUCLEOTIDE SEQUENCE [LARGE SCALE GENOMIC DNA]</scope>
    <source>
        <strain evidence="10">cv. Tanjil</strain>
        <tissue evidence="9">Whole plant</tissue>
    </source>
</reference>
<dbReference type="PROSITE" id="PS50213">
    <property type="entry name" value="FAS1"/>
    <property type="match status" value="1"/>
</dbReference>
<keyword evidence="4" id="KW-0336">GPI-anchor</keyword>
<comment type="subcellular location">
    <subcellularLocation>
        <location evidence="1">Cell membrane</location>
        <topology evidence="1">Lipid-anchor</topology>
        <topology evidence="1">GPI-anchor</topology>
    </subcellularLocation>
</comment>
<evidence type="ECO:0000256" key="2">
    <source>
        <dbReference type="ARBA" id="ARBA00007843"/>
    </source>
</evidence>
<comment type="function">
    <text evidence="7">May be a cell surface adhesion protein.</text>
</comment>
<comment type="similarity">
    <text evidence="2">Belongs to the fasciclin-like AGP family.</text>
</comment>
<organism evidence="9 10">
    <name type="scientific">Lupinus angustifolius</name>
    <name type="common">Narrow-leaved blue lupine</name>
    <dbReference type="NCBI Taxonomy" id="3871"/>
    <lineage>
        <taxon>Eukaryota</taxon>
        <taxon>Viridiplantae</taxon>
        <taxon>Streptophyta</taxon>
        <taxon>Embryophyta</taxon>
        <taxon>Tracheophyta</taxon>
        <taxon>Spermatophyta</taxon>
        <taxon>Magnoliopsida</taxon>
        <taxon>eudicotyledons</taxon>
        <taxon>Gunneridae</taxon>
        <taxon>Pentapetalae</taxon>
        <taxon>rosids</taxon>
        <taxon>fabids</taxon>
        <taxon>Fabales</taxon>
        <taxon>Fabaceae</taxon>
        <taxon>Papilionoideae</taxon>
        <taxon>50 kb inversion clade</taxon>
        <taxon>genistoids sensu lato</taxon>
        <taxon>core genistoids</taxon>
        <taxon>Genisteae</taxon>
        <taxon>Lupinus</taxon>
    </lineage>
</organism>
<evidence type="ECO:0000256" key="3">
    <source>
        <dbReference type="ARBA" id="ARBA00022475"/>
    </source>
</evidence>
<dbReference type="InterPro" id="IPR045003">
    <property type="entry name" value="FLA_A"/>
</dbReference>
<dbReference type="STRING" id="3871.A0A4P1QPI7"/>
<evidence type="ECO:0000256" key="4">
    <source>
        <dbReference type="ARBA" id="ARBA00022622"/>
    </source>
</evidence>
<evidence type="ECO:0000313" key="10">
    <source>
        <dbReference type="Proteomes" id="UP000188354"/>
    </source>
</evidence>
<name>A0A4P1QPI7_LUPAN</name>